<dbReference type="PROSITE" id="PS50118">
    <property type="entry name" value="HMG_BOX_2"/>
    <property type="match status" value="1"/>
</dbReference>
<protein>
    <submittedName>
        <fullName evidence="6">Transcription factor SOX-17</fullName>
    </submittedName>
</protein>
<dbReference type="CDD" id="cd01389">
    <property type="entry name" value="HMG-box_ROX1-like"/>
    <property type="match status" value="1"/>
</dbReference>
<dbReference type="Proteomes" id="UP001470230">
    <property type="component" value="Unassembled WGS sequence"/>
</dbReference>
<feature type="compositionally biased region" description="Low complexity" evidence="4">
    <location>
        <begin position="8"/>
        <end position="23"/>
    </location>
</feature>
<feature type="compositionally biased region" description="Acidic residues" evidence="4">
    <location>
        <begin position="24"/>
        <end position="34"/>
    </location>
</feature>
<comment type="caution">
    <text evidence="6">The sequence shown here is derived from an EMBL/GenBank/DDBJ whole genome shotgun (WGS) entry which is preliminary data.</text>
</comment>
<dbReference type="EMBL" id="JAPFFF010000003">
    <property type="protein sequence ID" value="KAK8894598.1"/>
    <property type="molecule type" value="Genomic_DNA"/>
</dbReference>
<feature type="region of interest" description="Disordered" evidence="4">
    <location>
        <begin position="1"/>
        <end position="42"/>
    </location>
</feature>
<proteinExistence type="predicted"/>
<sequence>MYQAGYDPNTPQWTQPQQAQVTEQEAEQNDMEEGDNSHRPPNAFILYSQAMRSEARQQNPSLSNTEVSRILGKMWKEVPNEVKLQYKQKAAKLQEEFKKNHPDYTYRKARRKRALNELLTKSTQGYPGSMPIFPGMDQMQFMMMQNANSMPGYQQMGGQAGQQMINQIPGYPPQMPMMPGMPSSGQMGGMDQQMAAPIQGMGQQPNAMYGQMGQYPPQK</sequence>
<dbReference type="PANTHER" id="PTHR10270:SF161">
    <property type="entry name" value="SEX-DETERMINING REGION Y PROTEIN"/>
    <property type="match status" value="1"/>
</dbReference>
<accession>A0ABR2KU71</accession>
<organism evidence="6 7">
    <name type="scientific">Tritrichomonas musculus</name>
    <dbReference type="NCBI Taxonomy" id="1915356"/>
    <lineage>
        <taxon>Eukaryota</taxon>
        <taxon>Metamonada</taxon>
        <taxon>Parabasalia</taxon>
        <taxon>Tritrichomonadida</taxon>
        <taxon>Tritrichomonadidae</taxon>
        <taxon>Tritrichomonas</taxon>
    </lineage>
</organism>
<keyword evidence="1 3" id="KW-0238">DNA-binding</keyword>
<keyword evidence="3" id="KW-0539">Nucleus</keyword>
<reference evidence="6 7" key="1">
    <citation type="submission" date="2024-04" db="EMBL/GenBank/DDBJ databases">
        <title>Tritrichomonas musculus Genome.</title>
        <authorList>
            <person name="Alves-Ferreira E."/>
            <person name="Grigg M."/>
            <person name="Lorenzi H."/>
            <person name="Galac M."/>
        </authorList>
    </citation>
    <scope>NUCLEOTIDE SEQUENCE [LARGE SCALE GENOMIC DNA]</scope>
    <source>
        <strain evidence="6 7">EAF2021</strain>
    </source>
</reference>
<dbReference type="InterPro" id="IPR009071">
    <property type="entry name" value="HMG_box_dom"/>
</dbReference>
<dbReference type="InterPro" id="IPR050140">
    <property type="entry name" value="SRY-related_HMG-box_TF-like"/>
</dbReference>
<feature type="domain" description="HMG box" evidence="5">
    <location>
        <begin position="37"/>
        <end position="105"/>
    </location>
</feature>
<keyword evidence="2" id="KW-0804">Transcription</keyword>
<name>A0ABR2KU71_9EUKA</name>
<dbReference type="PRINTS" id="PR00886">
    <property type="entry name" value="HIGHMOBLTY12"/>
</dbReference>
<dbReference type="PANTHER" id="PTHR10270">
    <property type="entry name" value="SOX TRANSCRIPTION FACTOR"/>
    <property type="match status" value="1"/>
</dbReference>
<evidence type="ECO:0000256" key="3">
    <source>
        <dbReference type="PROSITE-ProRule" id="PRU00267"/>
    </source>
</evidence>
<dbReference type="Gene3D" id="1.10.30.10">
    <property type="entry name" value="High mobility group box domain"/>
    <property type="match status" value="1"/>
</dbReference>
<evidence type="ECO:0000256" key="1">
    <source>
        <dbReference type="ARBA" id="ARBA00023125"/>
    </source>
</evidence>
<dbReference type="SUPFAM" id="SSF47095">
    <property type="entry name" value="HMG-box"/>
    <property type="match status" value="1"/>
</dbReference>
<dbReference type="SMART" id="SM00398">
    <property type="entry name" value="HMG"/>
    <property type="match status" value="1"/>
</dbReference>
<feature type="DNA-binding region" description="HMG box" evidence="3">
    <location>
        <begin position="37"/>
        <end position="105"/>
    </location>
</feature>
<evidence type="ECO:0000256" key="4">
    <source>
        <dbReference type="SAM" id="MobiDB-lite"/>
    </source>
</evidence>
<evidence type="ECO:0000256" key="2">
    <source>
        <dbReference type="ARBA" id="ARBA00023163"/>
    </source>
</evidence>
<dbReference type="Pfam" id="PF00505">
    <property type="entry name" value="HMG_box"/>
    <property type="match status" value="1"/>
</dbReference>
<evidence type="ECO:0000313" key="7">
    <source>
        <dbReference type="Proteomes" id="UP001470230"/>
    </source>
</evidence>
<gene>
    <name evidence="6" type="ORF">M9Y10_023035</name>
</gene>
<keyword evidence="7" id="KW-1185">Reference proteome</keyword>
<evidence type="ECO:0000259" key="5">
    <source>
        <dbReference type="PROSITE" id="PS50118"/>
    </source>
</evidence>
<dbReference type="InterPro" id="IPR036910">
    <property type="entry name" value="HMG_box_dom_sf"/>
</dbReference>
<evidence type="ECO:0000313" key="6">
    <source>
        <dbReference type="EMBL" id="KAK8894598.1"/>
    </source>
</evidence>